<sequence length="262" mass="30165">MPFKLKLLLISLFVQALGLSEIQAAPTDEPVTILFSEELNEKGEQIPIPVRTKKVFTYIEKNIGHKVVFKQYPWARALNMAEEGGGVIWGISQNEERLKKFRFSLPVYSDRVLLITKCKDKANYSSINDLKGKMIGLVRGTIYGNELDRMRNIFYYTDFDNNRIESRLQKLMYGRVDALFFYSGSFSNAEVEKNLNSVSMKLTPDQASKAEKLFCVNDKDFATLNVYFATKLDADNSVIDRINEVILKMKKEPWFVARKLNK</sequence>
<dbReference type="InterPro" id="IPR001638">
    <property type="entry name" value="Solute-binding_3/MltF_N"/>
</dbReference>
<dbReference type="Proteomes" id="UP000634011">
    <property type="component" value="Unassembled WGS sequence"/>
</dbReference>
<dbReference type="PANTHER" id="PTHR35936">
    <property type="entry name" value="MEMBRANE-BOUND LYTIC MUREIN TRANSGLYCOSYLASE F"/>
    <property type="match status" value="1"/>
</dbReference>
<dbReference type="RefSeq" id="WP_186911436.1">
    <property type="nucleotide sequence ID" value="NZ_JACOFV010000003.1"/>
</dbReference>
<reference evidence="4" key="1">
    <citation type="submission" date="2020-08" db="EMBL/GenBank/DDBJ databases">
        <title>Novel species isolated from subtropical streams in China.</title>
        <authorList>
            <person name="Lu H."/>
        </authorList>
    </citation>
    <scope>NUCLEOTIDE SEQUENCE</scope>
    <source>
        <strain evidence="4">KACC 12607</strain>
    </source>
</reference>
<dbReference type="AlphaFoldDB" id="A0A923HH34"/>
<feature type="signal peptide" evidence="2">
    <location>
        <begin position="1"/>
        <end position="24"/>
    </location>
</feature>
<organism evidence="4 5">
    <name type="scientific">Undibacterium jejuense</name>
    <dbReference type="NCBI Taxonomy" id="1344949"/>
    <lineage>
        <taxon>Bacteria</taxon>
        <taxon>Pseudomonadati</taxon>
        <taxon>Pseudomonadota</taxon>
        <taxon>Betaproteobacteria</taxon>
        <taxon>Burkholderiales</taxon>
        <taxon>Oxalobacteraceae</taxon>
        <taxon>Undibacterium</taxon>
    </lineage>
</organism>
<evidence type="ECO:0000256" key="1">
    <source>
        <dbReference type="ARBA" id="ARBA00022729"/>
    </source>
</evidence>
<dbReference type="PANTHER" id="PTHR35936:SF25">
    <property type="entry name" value="ABC TRANSPORTER SUBSTRATE-BINDING PROTEIN"/>
    <property type="match status" value="1"/>
</dbReference>
<keyword evidence="1 2" id="KW-0732">Signal</keyword>
<gene>
    <name evidence="4" type="ORF">H8K32_05310</name>
</gene>
<dbReference type="Gene3D" id="3.40.190.10">
    <property type="entry name" value="Periplasmic binding protein-like II"/>
    <property type="match status" value="2"/>
</dbReference>
<dbReference type="SUPFAM" id="SSF53850">
    <property type="entry name" value="Periplasmic binding protein-like II"/>
    <property type="match status" value="1"/>
</dbReference>
<protein>
    <submittedName>
        <fullName evidence="4">Transporter substrate-binding domain-containing protein</fullName>
    </submittedName>
</protein>
<feature type="chain" id="PRO_5037572640" evidence="2">
    <location>
        <begin position="25"/>
        <end position="262"/>
    </location>
</feature>
<accession>A0A923HH34</accession>
<dbReference type="EMBL" id="JACOFV010000003">
    <property type="protein sequence ID" value="MBC3861512.1"/>
    <property type="molecule type" value="Genomic_DNA"/>
</dbReference>
<dbReference type="SMART" id="SM00062">
    <property type="entry name" value="PBPb"/>
    <property type="match status" value="1"/>
</dbReference>
<feature type="domain" description="Solute-binding protein family 3/N-terminal" evidence="3">
    <location>
        <begin position="45"/>
        <end position="258"/>
    </location>
</feature>
<name>A0A923HH34_9BURK</name>
<evidence type="ECO:0000313" key="4">
    <source>
        <dbReference type="EMBL" id="MBC3861512.1"/>
    </source>
</evidence>
<keyword evidence="5" id="KW-1185">Reference proteome</keyword>
<comment type="caution">
    <text evidence="4">The sequence shown here is derived from an EMBL/GenBank/DDBJ whole genome shotgun (WGS) entry which is preliminary data.</text>
</comment>
<evidence type="ECO:0000259" key="3">
    <source>
        <dbReference type="SMART" id="SM00062"/>
    </source>
</evidence>
<proteinExistence type="predicted"/>
<evidence type="ECO:0000313" key="5">
    <source>
        <dbReference type="Proteomes" id="UP000634011"/>
    </source>
</evidence>
<dbReference type="Pfam" id="PF00497">
    <property type="entry name" value="SBP_bac_3"/>
    <property type="match status" value="1"/>
</dbReference>
<evidence type="ECO:0000256" key="2">
    <source>
        <dbReference type="SAM" id="SignalP"/>
    </source>
</evidence>